<reference evidence="6 7" key="1">
    <citation type="submission" date="2022-09" db="EMBL/GenBank/DDBJ databases">
        <title>Genome sequencing of Flavivirga sp. MEBiC05379.</title>
        <authorList>
            <person name="Oh H.-M."/>
            <person name="Kwon K.K."/>
            <person name="Park M.J."/>
            <person name="Yang S.-H."/>
        </authorList>
    </citation>
    <scope>NUCLEOTIDE SEQUENCE [LARGE SCALE GENOMIC DNA]</scope>
    <source>
        <strain evidence="6 7">MEBiC05379</strain>
    </source>
</reference>
<gene>
    <name evidence="6" type="ORF">N1F79_21765</name>
</gene>
<dbReference type="PROSITE" id="PS51352">
    <property type="entry name" value="THIOREDOXIN_2"/>
    <property type="match status" value="1"/>
</dbReference>
<accession>A0ABU7Y0Q0</accession>
<evidence type="ECO:0000259" key="5">
    <source>
        <dbReference type="PROSITE" id="PS51352"/>
    </source>
</evidence>
<dbReference type="EMBL" id="JAODOP010000004">
    <property type="protein sequence ID" value="MEF3835767.1"/>
    <property type="molecule type" value="Genomic_DNA"/>
</dbReference>
<dbReference type="InterPro" id="IPR036249">
    <property type="entry name" value="Thioredoxin-like_sf"/>
</dbReference>
<keyword evidence="7" id="KW-1185">Reference proteome</keyword>
<dbReference type="CDD" id="cd02966">
    <property type="entry name" value="TlpA_like_family"/>
    <property type="match status" value="1"/>
</dbReference>
<evidence type="ECO:0000256" key="3">
    <source>
        <dbReference type="ARBA" id="ARBA00023157"/>
    </source>
</evidence>
<evidence type="ECO:0000313" key="7">
    <source>
        <dbReference type="Proteomes" id="UP001337305"/>
    </source>
</evidence>
<keyword evidence="2" id="KW-0201">Cytochrome c-type biogenesis</keyword>
<evidence type="ECO:0000256" key="1">
    <source>
        <dbReference type="ARBA" id="ARBA00004196"/>
    </source>
</evidence>
<dbReference type="InterPro" id="IPR013766">
    <property type="entry name" value="Thioredoxin_domain"/>
</dbReference>
<sequence>MKKINIILVTAILFIACKQQEPKTDYTLLSIKAKNAKNAVIQLFSMDKGVKVMDIHLDENGFSQDTLRGFEEGEYGFGDGRKTQSIFIYVKNNSEVEIAYDYTSLLEPPTIRCTNSAETMLLSEQKSLDINFRASHSDFWNYDPLKLTKTFIQRDKDGLALLEKYKDQLEPDYYKTKVGDTKYKTLMNMGNYASIYKGELPEAFIKKQQEANFNDEFLFNNSGIYSAFTNNYIAHASNKFAKTDKRTMPLKVMDKINNDVTNDYIKSALLSATMDMHLVKTDGKRELYNRFLQYCTNDEFKETTTTFFNEVMKLEPGSPSPKFVNYESATGEKVSLDDLKGKYVFFDCWATWCAPCIKEIPFIKKIEKEYHGKNIAFVGLSFDAQKDKDKWKAMVKEKGLDAEHQLLADNALKSQFTKEYKIFTIPRFILLDPEGNIVDNDAPKPSQPELRTLLESLDL</sequence>
<dbReference type="InterPro" id="IPR013740">
    <property type="entry name" value="Redoxin"/>
</dbReference>
<comment type="caution">
    <text evidence="6">The sequence shown here is derived from an EMBL/GenBank/DDBJ whole genome shotgun (WGS) entry which is preliminary data.</text>
</comment>
<keyword evidence="4" id="KW-0676">Redox-active center</keyword>
<dbReference type="SUPFAM" id="SSF52833">
    <property type="entry name" value="Thioredoxin-like"/>
    <property type="match status" value="1"/>
</dbReference>
<dbReference type="PANTHER" id="PTHR42852:SF6">
    <property type="entry name" value="THIOL:DISULFIDE INTERCHANGE PROTEIN DSBE"/>
    <property type="match status" value="1"/>
</dbReference>
<organism evidence="6 7">
    <name type="scientific">Flavivirga spongiicola</name>
    <dbReference type="NCBI Taxonomy" id="421621"/>
    <lineage>
        <taxon>Bacteria</taxon>
        <taxon>Pseudomonadati</taxon>
        <taxon>Bacteroidota</taxon>
        <taxon>Flavobacteriia</taxon>
        <taxon>Flavobacteriales</taxon>
        <taxon>Flavobacteriaceae</taxon>
        <taxon>Flavivirga</taxon>
    </lineage>
</organism>
<dbReference type="PANTHER" id="PTHR42852">
    <property type="entry name" value="THIOL:DISULFIDE INTERCHANGE PROTEIN DSBE"/>
    <property type="match status" value="1"/>
</dbReference>
<proteinExistence type="predicted"/>
<dbReference type="Gene3D" id="3.40.30.10">
    <property type="entry name" value="Glutaredoxin"/>
    <property type="match status" value="1"/>
</dbReference>
<comment type="subcellular location">
    <subcellularLocation>
        <location evidence="1">Cell envelope</location>
    </subcellularLocation>
</comment>
<dbReference type="RefSeq" id="WP_303308046.1">
    <property type="nucleotide sequence ID" value="NZ_JAODOP010000004.1"/>
</dbReference>
<name>A0ABU7Y0Q0_9FLAO</name>
<evidence type="ECO:0000313" key="6">
    <source>
        <dbReference type="EMBL" id="MEF3835767.1"/>
    </source>
</evidence>
<evidence type="ECO:0000256" key="2">
    <source>
        <dbReference type="ARBA" id="ARBA00022748"/>
    </source>
</evidence>
<dbReference type="Pfam" id="PF08534">
    <property type="entry name" value="Redoxin"/>
    <property type="match status" value="1"/>
</dbReference>
<keyword evidence="3" id="KW-1015">Disulfide bond</keyword>
<feature type="domain" description="Thioredoxin" evidence="5">
    <location>
        <begin position="314"/>
        <end position="459"/>
    </location>
</feature>
<dbReference type="PROSITE" id="PS51257">
    <property type="entry name" value="PROKAR_LIPOPROTEIN"/>
    <property type="match status" value="1"/>
</dbReference>
<dbReference type="Proteomes" id="UP001337305">
    <property type="component" value="Unassembled WGS sequence"/>
</dbReference>
<dbReference type="InterPro" id="IPR050553">
    <property type="entry name" value="Thioredoxin_ResA/DsbE_sf"/>
</dbReference>
<evidence type="ECO:0000256" key="4">
    <source>
        <dbReference type="ARBA" id="ARBA00023284"/>
    </source>
</evidence>
<protein>
    <submittedName>
        <fullName evidence="6">TlpA family protein disulfide reductase</fullName>
    </submittedName>
</protein>